<protein>
    <submittedName>
        <fullName evidence="1">Uncharacterized protein</fullName>
    </submittedName>
</protein>
<evidence type="ECO:0000313" key="2">
    <source>
        <dbReference type="Proteomes" id="UP001497516"/>
    </source>
</evidence>
<accession>A0AAV2ELS4</accession>
<dbReference type="EMBL" id="OZ034818">
    <property type="protein sequence ID" value="CAL1386744.1"/>
    <property type="molecule type" value="Genomic_DNA"/>
</dbReference>
<reference evidence="1 2" key="1">
    <citation type="submission" date="2024-04" db="EMBL/GenBank/DDBJ databases">
        <authorList>
            <person name="Fracassetti M."/>
        </authorList>
    </citation>
    <scope>NUCLEOTIDE SEQUENCE [LARGE SCALE GENOMIC DNA]</scope>
</reference>
<sequence>MDRVTHRKSKYLDRVTSSFGGGIERGKAPSVLLLLEWVTTGGGRCAAGGGMASSFGGVIARRFSVRLMRIREGESFFSVASAEMSS</sequence>
<dbReference type="Proteomes" id="UP001497516">
    <property type="component" value="Chromosome 5"/>
</dbReference>
<organism evidence="1 2">
    <name type="scientific">Linum trigynum</name>
    <dbReference type="NCBI Taxonomy" id="586398"/>
    <lineage>
        <taxon>Eukaryota</taxon>
        <taxon>Viridiplantae</taxon>
        <taxon>Streptophyta</taxon>
        <taxon>Embryophyta</taxon>
        <taxon>Tracheophyta</taxon>
        <taxon>Spermatophyta</taxon>
        <taxon>Magnoliopsida</taxon>
        <taxon>eudicotyledons</taxon>
        <taxon>Gunneridae</taxon>
        <taxon>Pentapetalae</taxon>
        <taxon>rosids</taxon>
        <taxon>fabids</taxon>
        <taxon>Malpighiales</taxon>
        <taxon>Linaceae</taxon>
        <taxon>Linum</taxon>
    </lineage>
</organism>
<proteinExistence type="predicted"/>
<dbReference type="AlphaFoldDB" id="A0AAV2ELS4"/>
<gene>
    <name evidence="1" type="ORF">LTRI10_LOCUS27768</name>
</gene>
<name>A0AAV2ELS4_9ROSI</name>
<evidence type="ECO:0000313" key="1">
    <source>
        <dbReference type="EMBL" id="CAL1386744.1"/>
    </source>
</evidence>
<keyword evidence="2" id="KW-1185">Reference proteome</keyword>